<dbReference type="SUPFAM" id="SSF47027">
    <property type="entry name" value="Acyl-CoA binding protein"/>
    <property type="match status" value="1"/>
</dbReference>
<reference evidence="3 4" key="1">
    <citation type="submission" date="2020-08" db="EMBL/GenBank/DDBJ databases">
        <title>Above-ground endophytic microbial communities from plants in different locations in the United States.</title>
        <authorList>
            <person name="Frank C."/>
        </authorList>
    </citation>
    <scope>NUCLEOTIDE SEQUENCE [LARGE SCALE GENOMIC DNA]</scope>
    <source>
        <strain evidence="3 4">WP4_2_2</strain>
    </source>
</reference>
<dbReference type="GO" id="GO:0006631">
    <property type="term" value="P:fatty acid metabolic process"/>
    <property type="evidence" value="ECO:0007669"/>
    <property type="project" value="TreeGrafter"/>
</dbReference>
<name>A0A7W9WWY1_9BURK</name>
<dbReference type="InterPro" id="IPR035984">
    <property type="entry name" value="Acyl-CoA-binding_sf"/>
</dbReference>
<dbReference type="RefSeq" id="WP_183733370.1">
    <property type="nucleotide sequence ID" value="NZ_JACHBW010000040.1"/>
</dbReference>
<dbReference type="PRINTS" id="PR00689">
    <property type="entry name" value="ACOABINDINGP"/>
</dbReference>
<protein>
    <submittedName>
        <fullName evidence="3">Carboxylesterase</fullName>
        <ecNumber evidence="3">3.1.1.1</ecNumber>
    </submittedName>
</protein>
<dbReference type="GO" id="GO:0106435">
    <property type="term" value="F:carboxylesterase activity"/>
    <property type="evidence" value="ECO:0007669"/>
    <property type="project" value="UniProtKB-EC"/>
</dbReference>
<dbReference type="PANTHER" id="PTHR23310:SF62">
    <property type="entry name" value="ACYL-COA BINDING PROTEIN 1, ISOFORM A"/>
    <property type="match status" value="1"/>
</dbReference>
<evidence type="ECO:0000256" key="1">
    <source>
        <dbReference type="ARBA" id="ARBA00023121"/>
    </source>
</evidence>
<dbReference type="SUPFAM" id="SSF54427">
    <property type="entry name" value="NTF2-like"/>
    <property type="match status" value="1"/>
</dbReference>
<evidence type="ECO:0000313" key="4">
    <source>
        <dbReference type="Proteomes" id="UP000571554"/>
    </source>
</evidence>
<comment type="caution">
    <text evidence="3">The sequence shown here is derived from an EMBL/GenBank/DDBJ whole genome shotgun (WGS) entry which is preliminary data.</text>
</comment>
<evidence type="ECO:0000259" key="2">
    <source>
        <dbReference type="PROSITE" id="PS51228"/>
    </source>
</evidence>
<feature type="domain" description="ACB" evidence="2">
    <location>
        <begin position="427"/>
        <end position="509"/>
    </location>
</feature>
<dbReference type="Gene3D" id="3.10.450.50">
    <property type="match status" value="1"/>
</dbReference>
<dbReference type="GO" id="GO:0000062">
    <property type="term" value="F:fatty-acyl-CoA binding"/>
    <property type="evidence" value="ECO:0007669"/>
    <property type="project" value="InterPro"/>
</dbReference>
<dbReference type="EMBL" id="JACHBW010000040">
    <property type="protein sequence ID" value="MBB6107082.1"/>
    <property type="molecule type" value="Genomic_DNA"/>
</dbReference>
<dbReference type="Gene3D" id="3.40.50.1820">
    <property type="entry name" value="alpha/beta hydrolase"/>
    <property type="match status" value="1"/>
</dbReference>
<dbReference type="PANTHER" id="PTHR23310">
    <property type="entry name" value="ACYL-COA-BINDING PROTEIN, ACBP"/>
    <property type="match status" value="1"/>
</dbReference>
<keyword evidence="3" id="KW-0378">Hydrolase</keyword>
<dbReference type="InterPro" id="IPR014352">
    <property type="entry name" value="FERM/acyl-CoA-bd_prot_sf"/>
</dbReference>
<keyword evidence="1" id="KW-0446">Lipid-binding</keyword>
<dbReference type="SUPFAM" id="SSF53474">
    <property type="entry name" value="alpha/beta-Hydrolases"/>
    <property type="match status" value="1"/>
</dbReference>
<sequence length="509" mass="55679">MRPRTGVLLIHGLGGTQFDLGSMHKHLKRCGIETHSLTLPGHGTTPEALVSIRAEAWIDAVRAKYRELIGQYEVFHVMGMCMGALLAAALCALERHDKGRLVTLAPPLYIDGWSTPWWRAARHLAYYLPVLPARMKIEESEPFGIKNALVRNIVKAKFARGDNFHYRWVPLACIREVDRLRRQVKRDLPGIACPTLVVHAREDELTSLKSAALIARKAPDARVVVLENSYHMICVDNDRDQVVSSVLDFFEAVPQETAAAMEAQPCTPDEVQSLLKRFTSAMREQRYEDVLALLSAEVRWEQGGSNPVARVCEGRNALIDLFSQFSTLSAGTFRVVGFGEPDCASDGTVRVPLFTEAAAAGTTLAASGRLQLAFGGARIRAVRYEPDRYAEEDAFWNAAARSADGDAARFAMPAPSGVDPALSGAALAAAFEVAVAEMNAPGRPLPPAVLLRLRALYKQARSGDVGCARPGVMDTIARAKYGAWAQLRGTSREEAMYGYVSYARSLAQD</sequence>
<dbReference type="PROSITE" id="PS51228">
    <property type="entry name" value="ACB_2"/>
    <property type="match status" value="1"/>
</dbReference>
<dbReference type="InterPro" id="IPR022742">
    <property type="entry name" value="Hydrolase_4"/>
</dbReference>
<dbReference type="Pfam" id="PF12146">
    <property type="entry name" value="Hydrolase_4"/>
    <property type="match status" value="1"/>
</dbReference>
<keyword evidence="4" id="KW-1185">Reference proteome</keyword>
<dbReference type="EC" id="3.1.1.1" evidence="3"/>
<dbReference type="InterPro" id="IPR029058">
    <property type="entry name" value="AB_hydrolase_fold"/>
</dbReference>
<evidence type="ECO:0000313" key="3">
    <source>
        <dbReference type="EMBL" id="MBB6107082.1"/>
    </source>
</evidence>
<gene>
    <name evidence="3" type="ORF">F4827_006962</name>
</gene>
<dbReference type="AlphaFoldDB" id="A0A7W9WWY1"/>
<accession>A0A7W9WWY1</accession>
<dbReference type="Gene3D" id="1.20.80.10">
    <property type="match status" value="1"/>
</dbReference>
<dbReference type="InterPro" id="IPR032710">
    <property type="entry name" value="NTF2-like_dom_sf"/>
</dbReference>
<dbReference type="InterPro" id="IPR000582">
    <property type="entry name" value="Acyl-CoA-binding_protein"/>
</dbReference>
<dbReference type="Pfam" id="PF00887">
    <property type="entry name" value="ACBP"/>
    <property type="match status" value="1"/>
</dbReference>
<organism evidence="3 4">
    <name type="scientific">Paraburkholderia bannensis</name>
    <dbReference type="NCBI Taxonomy" id="765414"/>
    <lineage>
        <taxon>Bacteria</taxon>
        <taxon>Pseudomonadati</taxon>
        <taxon>Pseudomonadota</taxon>
        <taxon>Betaproteobacteria</taxon>
        <taxon>Burkholderiales</taxon>
        <taxon>Burkholderiaceae</taxon>
        <taxon>Paraburkholderia</taxon>
    </lineage>
</organism>
<proteinExistence type="predicted"/>
<dbReference type="Proteomes" id="UP000571554">
    <property type="component" value="Unassembled WGS sequence"/>
</dbReference>